<organism evidence="4 5">
    <name type="scientific">Rhodovulum imhoffii</name>
    <dbReference type="NCBI Taxonomy" id="365340"/>
    <lineage>
        <taxon>Bacteria</taxon>
        <taxon>Pseudomonadati</taxon>
        <taxon>Pseudomonadota</taxon>
        <taxon>Alphaproteobacteria</taxon>
        <taxon>Rhodobacterales</taxon>
        <taxon>Paracoccaceae</taxon>
        <taxon>Rhodovulum</taxon>
    </lineage>
</organism>
<name>A0A2T5BPF9_9RHOB</name>
<evidence type="ECO:0000313" key="4">
    <source>
        <dbReference type="EMBL" id="PTN00912.1"/>
    </source>
</evidence>
<dbReference type="InterPro" id="IPR022623">
    <property type="entry name" value="Glyco_trans_4"/>
</dbReference>
<evidence type="ECO:0000259" key="2">
    <source>
        <dbReference type="Pfam" id="PF00534"/>
    </source>
</evidence>
<gene>
    <name evidence="4" type="ORF">C8N32_12032</name>
</gene>
<keyword evidence="1 4" id="KW-0808">Transferase</keyword>
<dbReference type="PANTHER" id="PTHR46401">
    <property type="entry name" value="GLYCOSYLTRANSFERASE WBBK-RELATED"/>
    <property type="match status" value="1"/>
</dbReference>
<evidence type="ECO:0000313" key="5">
    <source>
        <dbReference type="Proteomes" id="UP000243859"/>
    </source>
</evidence>
<dbReference type="EMBL" id="QAAA01000020">
    <property type="protein sequence ID" value="PTN00912.1"/>
    <property type="molecule type" value="Genomic_DNA"/>
</dbReference>
<dbReference type="Pfam" id="PF00534">
    <property type="entry name" value="Glycos_transf_1"/>
    <property type="match status" value="1"/>
</dbReference>
<keyword evidence="5" id="KW-1185">Reference proteome</keyword>
<dbReference type="GO" id="GO:0009103">
    <property type="term" value="P:lipopolysaccharide biosynthetic process"/>
    <property type="evidence" value="ECO:0007669"/>
    <property type="project" value="TreeGrafter"/>
</dbReference>
<feature type="domain" description="Glycosyl transferase family 1" evidence="2">
    <location>
        <begin position="210"/>
        <end position="378"/>
    </location>
</feature>
<accession>A0A2T5BPF9</accession>
<protein>
    <submittedName>
        <fullName evidence="4">Glycosyltransferase involved in cell wall biosynthesis</fullName>
    </submittedName>
</protein>
<dbReference type="Proteomes" id="UP000243859">
    <property type="component" value="Unassembled WGS sequence"/>
</dbReference>
<comment type="caution">
    <text evidence="4">The sequence shown here is derived from an EMBL/GenBank/DDBJ whole genome shotgun (WGS) entry which is preliminary data.</text>
</comment>
<reference evidence="4 5" key="1">
    <citation type="submission" date="2018-04" db="EMBL/GenBank/DDBJ databases">
        <title>Genomic Encyclopedia of Archaeal and Bacterial Type Strains, Phase II (KMG-II): from individual species to whole genera.</title>
        <authorList>
            <person name="Goeker M."/>
        </authorList>
    </citation>
    <scope>NUCLEOTIDE SEQUENCE [LARGE SCALE GENOMIC DNA]</scope>
    <source>
        <strain evidence="4 5">DSM 18064</strain>
    </source>
</reference>
<evidence type="ECO:0000256" key="1">
    <source>
        <dbReference type="ARBA" id="ARBA00022679"/>
    </source>
</evidence>
<dbReference type="Gene3D" id="3.40.50.2000">
    <property type="entry name" value="Glycogen Phosphorylase B"/>
    <property type="match status" value="2"/>
</dbReference>
<dbReference type="GO" id="GO:0016757">
    <property type="term" value="F:glycosyltransferase activity"/>
    <property type="evidence" value="ECO:0007669"/>
    <property type="project" value="InterPro"/>
</dbReference>
<sequence length="403" mass="45175">MRILFVHQNFPGQFRHLAPTMAARGHDCVALTRMENKQKLGLPFAKYRFKHRQVTGWGGGYHEFAERGAAAARAARGLRDKHGFTPDVIFGHSGWGETLFLREVWPSARLLNYAEFLYRSEGLDAGFDPEFQGDTLEGRMRIVARQTHLIQGLALADASLSPTQWQANSFPELLRRQISVIHDGVDTERVRPDPQARFALPDGRMLTPGDEVLTFVNRNLEPYRGFHIFMRALPAVLKARPEAQVVLIGGQERGYGATPIGGKSWKQVLLQEVGGRLDLSRVHFVGRVPYPQFLSLIQVSRVHAYLTYPFVLSWSMLEAMSAGAYVVGSRTGPVEEVIEDGSNGRLVDFFDVDGWAQALISGLENPHQTRPLRQAARRTILNAYDLKSKCLPRLIDFVETAGT</sequence>
<dbReference type="OrthoDB" id="9793726at2"/>
<dbReference type="PANTHER" id="PTHR46401:SF2">
    <property type="entry name" value="GLYCOSYLTRANSFERASE WBBK-RELATED"/>
    <property type="match status" value="1"/>
</dbReference>
<feature type="domain" description="Glycosyl transferase family 4" evidence="3">
    <location>
        <begin position="24"/>
        <end position="189"/>
    </location>
</feature>
<evidence type="ECO:0000259" key="3">
    <source>
        <dbReference type="Pfam" id="PF12000"/>
    </source>
</evidence>
<dbReference type="Pfam" id="PF12000">
    <property type="entry name" value="Glyco_trans_4_3"/>
    <property type="match status" value="1"/>
</dbReference>
<dbReference type="SUPFAM" id="SSF53756">
    <property type="entry name" value="UDP-Glycosyltransferase/glycogen phosphorylase"/>
    <property type="match status" value="1"/>
</dbReference>
<dbReference type="InterPro" id="IPR001296">
    <property type="entry name" value="Glyco_trans_1"/>
</dbReference>
<dbReference type="AlphaFoldDB" id="A0A2T5BPF9"/>
<proteinExistence type="predicted"/>
<dbReference type="RefSeq" id="WP_107893347.1">
    <property type="nucleotide sequence ID" value="NZ_NHSI01000014.1"/>
</dbReference>